<feature type="compositionally biased region" description="Low complexity" evidence="1">
    <location>
        <begin position="94"/>
        <end position="133"/>
    </location>
</feature>
<accession>A0A0L0S4J2</accession>
<dbReference type="Proteomes" id="UP000054350">
    <property type="component" value="Unassembled WGS sequence"/>
</dbReference>
<evidence type="ECO:0000313" key="3">
    <source>
        <dbReference type="Proteomes" id="UP000054350"/>
    </source>
</evidence>
<evidence type="ECO:0000256" key="1">
    <source>
        <dbReference type="SAM" id="MobiDB-lite"/>
    </source>
</evidence>
<feature type="compositionally biased region" description="Low complexity" evidence="1">
    <location>
        <begin position="37"/>
        <end position="49"/>
    </location>
</feature>
<sequence>MSPIPIPSLLRSATLPRATAPRLGAVADEEDVDLSLPVAPRSASSAAVAAPPPPASNGAAHKDQLVTRAAGTTRPTPAMPSPVVIGGMRLDTRATSSPPSPASLIPSPAATRPRAARNTASAPALPGAAAPAASTPPPPADSPVTTPVMSRPATARVDEYRVRGWEWRRRLARHDCRDHDGARQWSAGTRRSCDCRTAPSASP</sequence>
<reference evidence="3" key="2">
    <citation type="submission" date="2009-11" db="EMBL/GenBank/DDBJ databases">
        <title>The Genome Sequence of Allomyces macrogynus strain ATCC 38327.</title>
        <authorList>
            <consortium name="The Broad Institute Genome Sequencing Platform"/>
            <person name="Russ C."/>
            <person name="Cuomo C."/>
            <person name="Shea T."/>
            <person name="Young S.K."/>
            <person name="Zeng Q."/>
            <person name="Koehrsen M."/>
            <person name="Haas B."/>
            <person name="Borodovsky M."/>
            <person name="Guigo R."/>
            <person name="Alvarado L."/>
            <person name="Berlin A."/>
            <person name="Borenstein D."/>
            <person name="Chen Z."/>
            <person name="Engels R."/>
            <person name="Freedman E."/>
            <person name="Gellesch M."/>
            <person name="Goldberg J."/>
            <person name="Griggs A."/>
            <person name="Gujja S."/>
            <person name="Heiman D."/>
            <person name="Hepburn T."/>
            <person name="Howarth C."/>
            <person name="Jen D."/>
            <person name="Larson L."/>
            <person name="Lewis B."/>
            <person name="Mehta T."/>
            <person name="Park D."/>
            <person name="Pearson M."/>
            <person name="Roberts A."/>
            <person name="Saif S."/>
            <person name="Shenoy N."/>
            <person name="Sisk P."/>
            <person name="Stolte C."/>
            <person name="Sykes S."/>
            <person name="Walk T."/>
            <person name="White J."/>
            <person name="Yandava C."/>
            <person name="Burger G."/>
            <person name="Gray M.W."/>
            <person name="Holland P.W.H."/>
            <person name="King N."/>
            <person name="Lang F.B.F."/>
            <person name="Roger A.J."/>
            <person name="Ruiz-Trillo I."/>
            <person name="Lander E."/>
            <person name="Nusbaum C."/>
        </authorList>
    </citation>
    <scope>NUCLEOTIDE SEQUENCE [LARGE SCALE GENOMIC DNA]</scope>
    <source>
        <strain evidence="3">ATCC 38327</strain>
    </source>
</reference>
<gene>
    <name evidence="2" type="ORF">AMAG_18032</name>
</gene>
<feature type="compositionally biased region" description="Low complexity" evidence="1">
    <location>
        <begin position="67"/>
        <end position="76"/>
    </location>
</feature>
<proteinExistence type="predicted"/>
<dbReference type="VEuPathDB" id="FungiDB:AMAG_18032"/>
<feature type="region of interest" description="Disordered" evidence="1">
    <location>
        <begin position="176"/>
        <end position="203"/>
    </location>
</feature>
<organism evidence="2 3">
    <name type="scientific">Allomyces macrogynus (strain ATCC 38327)</name>
    <name type="common">Allomyces javanicus var. macrogynus</name>
    <dbReference type="NCBI Taxonomy" id="578462"/>
    <lineage>
        <taxon>Eukaryota</taxon>
        <taxon>Fungi</taxon>
        <taxon>Fungi incertae sedis</taxon>
        <taxon>Blastocladiomycota</taxon>
        <taxon>Blastocladiomycetes</taxon>
        <taxon>Blastocladiales</taxon>
        <taxon>Blastocladiaceae</taxon>
        <taxon>Allomyces</taxon>
    </lineage>
</organism>
<keyword evidence="3" id="KW-1185">Reference proteome</keyword>
<name>A0A0L0S4J2_ALLM3</name>
<feature type="region of interest" description="Disordered" evidence="1">
    <location>
        <begin position="36"/>
        <end position="161"/>
    </location>
</feature>
<dbReference type="AlphaFoldDB" id="A0A0L0S4J2"/>
<evidence type="ECO:0000313" key="2">
    <source>
        <dbReference type="EMBL" id="KNE57294.1"/>
    </source>
</evidence>
<protein>
    <submittedName>
        <fullName evidence="2">Uncharacterized protein</fullName>
    </submittedName>
</protein>
<dbReference type="EMBL" id="GG745331">
    <property type="protein sequence ID" value="KNE57294.1"/>
    <property type="molecule type" value="Genomic_DNA"/>
</dbReference>
<reference evidence="2 3" key="1">
    <citation type="submission" date="2009-11" db="EMBL/GenBank/DDBJ databases">
        <title>Annotation of Allomyces macrogynus ATCC 38327.</title>
        <authorList>
            <consortium name="The Broad Institute Genome Sequencing Platform"/>
            <person name="Russ C."/>
            <person name="Cuomo C."/>
            <person name="Burger G."/>
            <person name="Gray M.W."/>
            <person name="Holland P.W.H."/>
            <person name="King N."/>
            <person name="Lang F.B.F."/>
            <person name="Roger A.J."/>
            <person name="Ruiz-Trillo I."/>
            <person name="Young S.K."/>
            <person name="Zeng Q."/>
            <person name="Gargeya S."/>
            <person name="Fitzgerald M."/>
            <person name="Haas B."/>
            <person name="Abouelleil A."/>
            <person name="Alvarado L."/>
            <person name="Arachchi H.M."/>
            <person name="Berlin A."/>
            <person name="Chapman S.B."/>
            <person name="Gearin G."/>
            <person name="Goldberg J."/>
            <person name="Griggs A."/>
            <person name="Gujja S."/>
            <person name="Hansen M."/>
            <person name="Heiman D."/>
            <person name="Howarth C."/>
            <person name="Larimer J."/>
            <person name="Lui A."/>
            <person name="MacDonald P.J.P."/>
            <person name="McCowen C."/>
            <person name="Montmayeur A."/>
            <person name="Murphy C."/>
            <person name="Neiman D."/>
            <person name="Pearson M."/>
            <person name="Priest M."/>
            <person name="Roberts A."/>
            <person name="Saif S."/>
            <person name="Shea T."/>
            <person name="Sisk P."/>
            <person name="Stolte C."/>
            <person name="Sykes S."/>
            <person name="Wortman J."/>
            <person name="Nusbaum C."/>
            <person name="Birren B."/>
        </authorList>
    </citation>
    <scope>NUCLEOTIDE SEQUENCE [LARGE SCALE GENOMIC DNA]</scope>
    <source>
        <strain evidence="2 3">ATCC 38327</strain>
    </source>
</reference>